<accession>A0ABV0EIL9</accession>
<dbReference type="PANTHER" id="PTHR40448:SF1">
    <property type="entry name" value="TWO-COMPONENT SENSOR HISTIDINE KINASE"/>
    <property type="match status" value="1"/>
</dbReference>
<keyword evidence="4" id="KW-1185">Reference proteome</keyword>
<feature type="transmembrane region" description="Helical" evidence="1">
    <location>
        <begin position="49"/>
        <end position="67"/>
    </location>
</feature>
<evidence type="ECO:0000313" key="4">
    <source>
        <dbReference type="Proteomes" id="UP000664357"/>
    </source>
</evidence>
<feature type="transmembrane region" description="Helical" evidence="1">
    <location>
        <begin position="103"/>
        <end position="124"/>
    </location>
</feature>
<feature type="domain" description="Sensor histidine kinase NatK-like C-terminal" evidence="2">
    <location>
        <begin position="323"/>
        <end position="420"/>
    </location>
</feature>
<keyword evidence="3" id="KW-0418">Kinase</keyword>
<feature type="transmembrane region" description="Helical" evidence="1">
    <location>
        <begin position="6"/>
        <end position="21"/>
    </location>
</feature>
<feature type="transmembrane region" description="Helical" evidence="1">
    <location>
        <begin position="175"/>
        <end position="194"/>
    </location>
</feature>
<dbReference type="Proteomes" id="UP000664357">
    <property type="component" value="Unassembled WGS sequence"/>
</dbReference>
<feature type="transmembrane region" description="Helical" evidence="1">
    <location>
        <begin position="136"/>
        <end position="155"/>
    </location>
</feature>
<keyword evidence="1" id="KW-1133">Transmembrane helix</keyword>
<protein>
    <submittedName>
        <fullName evidence="3">Two-component system, LytTR family, sensor histidine kinase AgrC</fullName>
    </submittedName>
</protein>
<dbReference type="SUPFAM" id="SSF55874">
    <property type="entry name" value="ATPase domain of HSP90 chaperone/DNA topoisomerase II/histidine kinase"/>
    <property type="match status" value="1"/>
</dbReference>
<reference evidence="3 4" key="2">
    <citation type="submission" date="2024-02" db="EMBL/GenBank/DDBJ databases">
        <title>The Genome Sequence of Enterococcus sp. DIV0159.</title>
        <authorList>
            <person name="Earl A."/>
            <person name="Manson A."/>
            <person name="Gilmore M."/>
            <person name="Sanders J."/>
            <person name="Shea T."/>
            <person name="Howe W."/>
            <person name="Livny J."/>
            <person name="Cuomo C."/>
            <person name="Neafsey D."/>
            <person name="Birren B."/>
        </authorList>
    </citation>
    <scope>NUCLEOTIDE SEQUENCE [LARGE SCALE GENOMIC DNA]</scope>
    <source>
        <strain evidence="3 4">665A</strain>
    </source>
</reference>
<evidence type="ECO:0000256" key="1">
    <source>
        <dbReference type="SAM" id="Phobius"/>
    </source>
</evidence>
<keyword evidence="1" id="KW-0472">Membrane</keyword>
<proteinExistence type="predicted"/>
<dbReference type="PANTHER" id="PTHR40448">
    <property type="entry name" value="TWO-COMPONENT SENSOR HISTIDINE KINASE"/>
    <property type="match status" value="1"/>
</dbReference>
<dbReference type="Gene3D" id="3.30.565.10">
    <property type="entry name" value="Histidine kinase-like ATPase, C-terminal domain"/>
    <property type="match status" value="1"/>
</dbReference>
<sequence length="420" mass="48313">MVGNALFILDTIPLLFSVYLFKSKRNIKDIVTVSVLCIIIRSMQLTSSGTLKTILLFIILFTSFYFSEKEPLLSGIYSSLIFVNDNFALFLSNSIYTVNNNNIFLSFIILRIILLVISIILVLLEKKILNYVREKIPLLKIPVLMVCLILFFELLKNEYLVEMTIPNSEIIVTKLLSNILLALFVFLTVIVLIAQRSESMRLEAESKKAIFENQLAYLKTIEKNAEEVRKFKHDYQNILLSMDTYFQENKFEELKNYYYTQIKHSSESLNSTNTQLSKLTKIQNLALRSIFYVKLSIIDSGKVNLTLEMDKNFYVEEKNEIPLVRALGIILDNAIDALSELDRGELQIAVFENDGSNVVIVKNSCSEDLPPLYQLEEKGYSTKGQNRGIGLSNLQEIMEEADFLLETEIVDHYFIQKIVF</sequence>
<gene>
    <name evidence="3" type="ORF">JZO67_000401</name>
</gene>
<comment type="caution">
    <text evidence="3">The sequence shown here is derived from an EMBL/GenBank/DDBJ whole genome shotgun (WGS) entry which is preliminary data.</text>
</comment>
<dbReference type="InterPro" id="IPR032834">
    <property type="entry name" value="NatK-like_C"/>
</dbReference>
<keyword evidence="3" id="KW-0808">Transferase</keyword>
<evidence type="ECO:0000313" key="3">
    <source>
        <dbReference type="EMBL" id="MEO1768490.1"/>
    </source>
</evidence>
<reference evidence="3 4" key="1">
    <citation type="submission" date="2021-03" db="EMBL/GenBank/DDBJ databases">
        <authorList>
            <person name="Gilmore M.S."/>
            <person name="Schwartzman J."/>
            <person name="Van Tyne D."/>
            <person name="Martin M."/>
            <person name="Earl A.M."/>
            <person name="Manson A.L."/>
            <person name="Straub T."/>
            <person name="Salamzade R."/>
            <person name="Saavedra J."/>
            <person name="Lebreton F."/>
            <person name="Prichula J."/>
            <person name="Schaufler K."/>
            <person name="Gaca A."/>
            <person name="Sgardioli B."/>
            <person name="Wagenaar J."/>
            <person name="Strong T."/>
        </authorList>
    </citation>
    <scope>NUCLEOTIDE SEQUENCE [LARGE SCALE GENOMIC DNA]</scope>
    <source>
        <strain evidence="3 4">665A</strain>
    </source>
</reference>
<dbReference type="EMBL" id="JAFREL020000001">
    <property type="protein sequence ID" value="MEO1768490.1"/>
    <property type="molecule type" value="Genomic_DNA"/>
</dbReference>
<dbReference type="RefSeq" id="WP_207702794.1">
    <property type="nucleotide sequence ID" value="NZ_JAFREL020000001.1"/>
</dbReference>
<evidence type="ECO:0000259" key="2">
    <source>
        <dbReference type="Pfam" id="PF14501"/>
    </source>
</evidence>
<keyword evidence="1" id="KW-0812">Transmembrane</keyword>
<dbReference type="InterPro" id="IPR036890">
    <property type="entry name" value="HATPase_C_sf"/>
</dbReference>
<organism evidence="3 4">
    <name type="scientific">Candidatus Enterococcus ferrettii</name>
    <dbReference type="NCBI Taxonomy" id="2815324"/>
    <lineage>
        <taxon>Bacteria</taxon>
        <taxon>Bacillati</taxon>
        <taxon>Bacillota</taxon>
        <taxon>Bacilli</taxon>
        <taxon>Lactobacillales</taxon>
        <taxon>Enterococcaceae</taxon>
        <taxon>Enterococcus</taxon>
    </lineage>
</organism>
<name>A0ABV0EIL9_9ENTE</name>
<dbReference type="Pfam" id="PF14501">
    <property type="entry name" value="HATPase_c_5"/>
    <property type="match status" value="1"/>
</dbReference>
<dbReference type="GO" id="GO:0016301">
    <property type="term" value="F:kinase activity"/>
    <property type="evidence" value="ECO:0007669"/>
    <property type="project" value="UniProtKB-KW"/>
</dbReference>